<dbReference type="Gene3D" id="6.10.340.10">
    <property type="match status" value="1"/>
</dbReference>
<dbReference type="Pfam" id="PF02518">
    <property type="entry name" value="HATPase_c"/>
    <property type="match status" value="1"/>
</dbReference>
<dbReference type="Proteomes" id="UP001551482">
    <property type="component" value="Unassembled WGS sequence"/>
</dbReference>
<reference evidence="15 16" key="1">
    <citation type="submission" date="2024-06" db="EMBL/GenBank/DDBJ databases">
        <title>The Natural Products Discovery Center: Release of the First 8490 Sequenced Strains for Exploring Actinobacteria Biosynthetic Diversity.</title>
        <authorList>
            <person name="Kalkreuter E."/>
            <person name="Kautsar S.A."/>
            <person name="Yang D."/>
            <person name="Bader C.D."/>
            <person name="Teijaro C.N."/>
            <person name="Fluegel L."/>
            <person name="Davis C.M."/>
            <person name="Simpson J.R."/>
            <person name="Lauterbach L."/>
            <person name="Steele A.D."/>
            <person name="Gui C."/>
            <person name="Meng S."/>
            <person name="Li G."/>
            <person name="Viehrig K."/>
            <person name="Ye F."/>
            <person name="Su P."/>
            <person name="Kiefer A.F."/>
            <person name="Nichols A."/>
            <person name="Cepeda A.J."/>
            <person name="Yan W."/>
            <person name="Fan B."/>
            <person name="Jiang Y."/>
            <person name="Adhikari A."/>
            <person name="Zheng C.-J."/>
            <person name="Schuster L."/>
            <person name="Cowan T.M."/>
            <person name="Smanski M.J."/>
            <person name="Chevrette M.G."/>
            <person name="De Carvalho L.P.S."/>
            <person name="Shen B."/>
        </authorList>
    </citation>
    <scope>NUCLEOTIDE SEQUENCE [LARGE SCALE GENOMIC DNA]</scope>
    <source>
        <strain evidence="15 16">NPDC048946</strain>
    </source>
</reference>
<evidence type="ECO:0000256" key="4">
    <source>
        <dbReference type="ARBA" id="ARBA00022553"/>
    </source>
</evidence>
<organism evidence="15 16">
    <name type="scientific">Streptodolium elevatio</name>
    <dbReference type="NCBI Taxonomy" id="3157996"/>
    <lineage>
        <taxon>Bacteria</taxon>
        <taxon>Bacillati</taxon>
        <taxon>Actinomycetota</taxon>
        <taxon>Actinomycetes</taxon>
        <taxon>Kitasatosporales</taxon>
        <taxon>Streptomycetaceae</taxon>
        <taxon>Streptodolium</taxon>
    </lineage>
</organism>
<evidence type="ECO:0000256" key="1">
    <source>
        <dbReference type="ARBA" id="ARBA00000085"/>
    </source>
</evidence>
<dbReference type="PANTHER" id="PTHR45436">
    <property type="entry name" value="SENSOR HISTIDINE KINASE YKOH"/>
    <property type="match status" value="1"/>
</dbReference>
<dbReference type="SUPFAM" id="SSF158472">
    <property type="entry name" value="HAMP domain-like"/>
    <property type="match status" value="1"/>
</dbReference>
<evidence type="ECO:0000256" key="2">
    <source>
        <dbReference type="ARBA" id="ARBA00004236"/>
    </source>
</evidence>
<dbReference type="InterPro" id="IPR050428">
    <property type="entry name" value="TCS_sensor_his_kinase"/>
</dbReference>
<accession>A0ABV3DIS3</accession>
<dbReference type="InterPro" id="IPR036890">
    <property type="entry name" value="HATPase_C_sf"/>
</dbReference>
<evidence type="ECO:0000259" key="13">
    <source>
        <dbReference type="PROSITE" id="PS50109"/>
    </source>
</evidence>
<proteinExistence type="predicted"/>
<dbReference type="CDD" id="cd06225">
    <property type="entry name" value="HAMP"/>
    <property type="match status" value="1"/>
</dbReference>
<evidence type="ECO:0000256" key="12">
    <source>
        <dbReference type="SAM" id="Phobius"/>
    </source>
</evidence>
<evidence type="ECO:0000313" key="15">
    <source>
        <dbReference type="EMBL" id="MEU8135576.1"/>
    </source>
</evidence>
<dbReference type="Pfam" id="PF00512">
    <property type="entry name" value="HisKA"/>
    <property type="match status" value="1"/>
</dbReference>
<dbReference type="CDD" id="cd00082">
    <property type="entry name" value="HisKA"/>
    <property type="match status" value="1"/>
</dbReference>
<evidence type="ECO:0000313" key="16">
    <source>
        <dbReference type="Proteomes" id="UP001551482"/>
    </source>
</evidence>
<dbReference type="InterPro" id="IPR004358">
    <property type="entry name" value="Sig_transdc_His_kin-like_C"/>
</dbReference>
<evidence type="ECO:0000256" key="8">
    <source>
        <dbReference type="ARBA" id="ARBA00022989"/>
    </source>
</evidence>
<evidence type="ECO:0000256" key="10">
    <source>
        <dbReference type="ARBA" id="ARBA00023136"/>
    </source>
</evidence>
<dbReference type="PROSITE" id="PS50885">
    <property type="entry name" value="HAMP"/>
    <property type="match status" value="1"/>
</dbReference>
<dbReference type="InterPro" id="IPR003661">
    <property type="entry name" value="HisK_dim/P_dom"/>
</dbReference>
<dbReference type="SMART" id="SM00388">
    <property type="entry name" value="HisKA"/>
    <property type="match status" value="1"/>
</dbReference>
<dbReference type="InterPro" id="IPR003660">
    <property type="entry name" value="HAMP_dom"/>
</dbReference>
<dbReference type="GO" id="GO:0016301">
    <property type="term" value="F:kinase activity"/>
    <property type="evidence" value="ECO:0007669"/>
    <property type="project" value="UniProtKB-KW"/>
</dbReference>
<protein>
    <recommendedName>
        <fullName evidence="3">histidine kinase</fullName>
        <ecNumber evidence="3">2.7.13.3</ecNumber>
    </recommendedName>
</protein>
<feature type="region of interest" description="Disordered" evidence="11">
    <location>
        <begin position="40"/>
        <end position="63"/>
    </location>
</feature>
<comment type="catalytic activity">
    <reaction evidence="1">
        <text>ATP + protein L-histidine = ADP + protein N-phospho-L-histidine.</text>
        <dbReference type="EC" id="2.7.13.3"/>
    </reaction>
</comment>
<evidence type="ECO:0000256" key="6">
    <source>
        <dbReference type="ARBA" id="ARBA00022692"/>
    </source>
</evidence>
<sequence>MRLTARTRLALLQTVLVLAAGGALTGLTYLLMRRRTIHTSLDPAGSPPGTPEPAPPQAEGVRGLADQVQADTLSALLARAGLALVVVTVLTAVLGWLVAGRVLRPIRVISATARRLSAENLTERVPVTAPTDELSALAGTVNDMLDRIQHGVAERDRVLDSQRLFTANAAHELRTPLTTARTAIDVTLDGHPPRDELLAMAADVRNAVEHMQRVLDGLLLLARSQAGVTTREPADLAAIAAAALATAQARAAAAGFTVRSELRPAPVTGEPVLLERMVGNLVDNAVRYNRPGGHLTVGTGTEGKRSVLRISNTGRDIPPEQVETLLEPFVQGQGTRIRTDGLGLGLSIVRAVALAHQGHIAVTARAGGGLTVTIDLPHGAIRMSSRSHDY</sequence>
<dbReference type="SUPFAM" id="SSF55874">
    <property type="entry name" value="ATPase domain of HSP90 chaperone/DNA topoisomerase II/histidine kinase"/>
    <property type="match status" value="1"/>
</dbReference>
<dbReference type="SMART" id="SM00304">
    <property type="entry name" value="HAMP"/>
    <property type="match status" value="1"/>
</dbReference>
<evidence type="ECO:0000256" key="3">
    <source>
        <dbReference type="ARBA" id="ARBA00012438"/>
    </source>
</evidence>
<dbReference type="SMART" id="SM00387">
    <property type="entry name" value="HATPase_c"/>
    <property type="match status" value="1"/>
</dbReference>
<evidence type="ECO:0000256" key="11">
    <source>
        <dbReference type="SAM" id="MobiDB-lite"/>
    </source>
</evidence>
<evidence type="ECO:0000259" key="14">
    <source>
        <dbReference type="PROSITE" id="PS50885"/>
    </source>
</evidence>
<dbReference type="InterPro" id="IPR005467">
    <property type="entry name" value="His_kinase_dom"/>
</dbReference>
<dbReference type="PANTHER" id="PTHR45436:SF5">
    <property type="entry name" value="SENSOR HISTIDINE KINASE TRCS"/>
    <property type="match status" value="1"/>
</dbReference>
<evidence type="ECO:0000256" key="9">
    <source>
        <dbReference type="ARBA" id="ARBA00023012"/>
    </source>
</evidence>
<comment type="subcellular location">
    <subcellularLocation>
        <location evidence="2">Cell membrane</location>
    </subcellularLocation>
</comment>
<feature type="domain" description="Histidine kinase" evidence="13">
    <location>
        <begin position="168"/>
        <end position="380"/>
    </location>
</feature>
<dbReference type="CDD" id="cd00075">
    <property type="entry name" value="HATPase"/>
    <property type="match status" value="1"/>
</dbReference>
<keyword evidence="10 12" id="KW-0472">Membrane</keyword>
<keyword evidence="7 15" id="KW-0418">Kinase</keyword>
<gene>
    <name evidence="15" type="ORF">AB0C36_18900</name>
</gene>
<dbReference type="RefSeq" id="WP_358355429.1">
    <property type="nucleotide sequence ID" value="NZ_JBEZFP010000045.1"/>
</dbReference>
<dbReference type="PROSITE" id="PS50109">
    <property type="entry name" value="HIS_KIN"/>
    <property type="match status" value="1"/>
</dbReference>
<dbReference type="Gene3D" id="3.30.565.10">
    <property type="entry name" value="Histidine kinase-like ATPase, C-terminal domain"/>
    <property type="match status" value="1"/>
</dbReference>
<feature type="transmembrane region" description="Helical" evidence="12">
    <location>
        <begin position="76"/>
        <end position="99"/>
    </location>
</feature>
<dbReference type="InterPro" id="IPR036097">
    <property type="entry name" value="HisK_dim/P_sf"/>
</dbReference>
<keyword evidence="8 12" id="KW-1133">Transmembrane helix</keyword>
<dbReference type="Pfam" id="PF00672">
    <property type="entry name" value="HAMP"/>
    <property type="match status" value="1"/>
</dbReference>
<evidence type="ECO:0000256" key="5">
    <source>
        <dbReference type="ARBA" id="ARBA00022679"/>
    </source>
</evidence>
<name>A0ABV3DIS3_9ACTN</name>
<dbReference type="EMBL" id="JBEZFP010000045">
    <property type="protein sequence ID" value="MEU8135576.1"/>
    <property type="molecule type" value="Genomic_DNA"/>
</dbReference>
<keyword evidence="4" id="KW-0597">Phosphoprotein</keyword>
<dbReference type="PRINTS" id="PR00344">
    <property type="entry name" value="BCTRLSENSOR"/>
</dbReference>
<dbReference type="Gene3D" id="1.10.287.130">
    <property type="match status" value="1"/>
</dbReference>
<feature type="compositionally biased region" description="Pro residues" evidence="11">
    <location>
        <begin position="45"/>
        <end position="56"/>
    </location>
</feature>
<keyword evidence="6 12" id="KW-0812">Transmembrane</keyword>
<dbReference type="InterPro" id="IPR003594">
    <property type="entry name" value="HATPase_dom"/>
</dbReference>
<dbReference type="SUPFAM" id="SSF47384">
    <property type="entry name" value="Homodimeric domain of signal transducing histidine kinase"/>
    <property type="match status" value="1"/>
</dbReference>
<keyword evidence="16" id="KW-1185">Reference proteome</keyword>
<comment type="caution">
    <text evidence="15">The sequence shown here is derived from an EMBL/GenBank/DDBJ whole genome shotgun (WGS) entry which is preliminary data.</text>
</comment>
<dbReference type="EC" id="2.7.13.3" evidence="3"/>
<keyword evidence="9" id="KW-0902">Two-component regulatory system</keyword>
<feature type="domain" description="HAMP" evidence="14">
    <location>
        <begin position="100"/>
        <end position="153"/>
    </location>
</feature>
<keyword evidence="5" id="KW-0808">Transferase</keyword>
<evidence type="ECO:0000256" key="7">
    <source>
        <dbReference type="ARBA" id="ARBA00022777"/>
    </source>
</evidence>